<proteinExistence type="predicted"/>
<dbReference type="InterPro" id="IPR036010">
    <property type="entry name" value="2Fe-2S_ferredoxin-like_sf"/>
</dbReference>
<dbReference type="RefSeq" id="WP_191138921.1">
    <property type="nucleotide sequence ID" value="NZ_JACXAG020000002.1"/>
</dbReference>
<dbReference type="Pfam" id="PF00111">
    <property type="entry name" value="Fer2"/>
    <property type="match status" value="1"/>
</dbReference>
<dbReference type="AlphaFoldDB" id="A0A926N9U1"/>
<comment type="caution">
    <text evidence="2">The sequence shown here is derived from an EMBL/GenBank/DDBJ whole genome shotgun (WGS) entry which is preliminary data.</text>
</comment>
<dbReference type="Gene3D" id="3.10.20.30">
    <property type="match status" value="1"/>
</dbReference>
<evidence type="ECO:0000313" key="2">
    <source>
        <dbReference type="EMBL" id="MBD1371195.1"/>
    </source>
</evidence>
<dbReference type="PROSITE" id="PS51085">
    <property type="entry name" value="2FE2S_FER_2"/>
    <property type="match status" value="1"/>
</dbReference>
<gene>
    <name evidence="2" type="ORF">IC620_02330</name>
</gene>
<evidence type="ECO:0000313" key="3">
    <source>
        <dbReference type="Proteomes" id="UP000661691"/>
    </source>
</evidence>
<dbReference type="Proteomes" id="UP000661691">
    <property type="component" value="Unassembled WGS sequence"/>
</dbReference>
<sequence length="95" mass="10715">MPTVKINHADACDEIEVEEQSNLLLAAISQNVPIPFRCTTGRCKTCLIEVVDGIQNVNEMTEIEIAYNEEHQLSDDFRLACQTFVYGDIEIKPTK</sequence>
<feature type="domain" description="2Fe-2S ferredoxin-type" evidence="1">
    <location>
        <begin position="2"/>
        <end position="95"/>
    </location>
</feature>
<evidence type="ECO:0000259" key="1">
    <source>
        <dbReference type="PROSITE" id="PS51085"/>
    </source>
</evidence>
<dbReference type="CDD" id="cd00207">
    <property type="entry name" value="fer2"/>
    <property type="match status" value="1"/>
</dbReference>
<organism evidence="2 3">
    <name type="scientific">Polycladospora coralii</name>
    <dbReference type="NCBI Taxonomy" id="2771432"/>
    <lineage>
        <taxon>Bacteria</taxon>
        <taxon>Bacillati</taxon>
        <taxon>Bacillota</taxon>
        <taxon>Bacilli</taxon>
        <taxon>Bacillales</taxon>
        <taxon>Thermoactinomycetaceae</taxon>
        <taxon>Polycladospora</taxon>
    </lineage>
</organism>
<dbReference type="SUPFAM" id="SSF54292">
    <property type="entry name" value="2Fe-2S ferredoxin-like"/>
    <property type="match status" value="1"/>
</dbReference>
<keyword evidence="3" id="KW-1185">Reference proteome</keyword>
<dbReference type="EMBL" id="JACXAH010000002">
    <property type="protein sequence ID" value="MBD1371195.1"/>
    <property type="molecule type" value="Genomic_DNA"/>
</dbReference>
<dbReference type="InterPro" id="IPR001041">
    <property type="entry name" value="2Fe-2S_ferredoxin-type"/>
</dbReference>
<protein>
    <submittedName>
        <fullName evidence="2">(2Fe-2S)-binding protein</fullName>
    </submittedName>
</protein>
<accession>A0A926N9U1</accession>
<name>A0A926N9U1_9BACL</name>
<dbReference type="GO" id="GO:0051536">
    <property type="term" value="F:iron-sulfur cluster binding"/>
    <property type="evidence" value="ECO:0007669"/>
    <property type="project" value="InterPro"/>
</dbReference>
<reference evidence="2" key="1">
    <citation type="submission" date="2020-09" db="EMBL/GenBank/DDBJ databases">
        <title>A novel bacterium of genus Hazenella, isolated from South China Sea.</title>
        <authorList>
            <person name="Huang H."/>
            <person name="Mo K."/>
            <person name="Hu Y."/>
        </authorList>
    </citation>
    <scope>NUCLEOTIDE SEQUENCE</scope>
    <source>
        <strain evidence="2">IB182357</strain>
    </source>
</reference>
<dbReference type="InterPro" id="IPR012675">
    <property type="entry name" value="Beta-grasp_dom_sf"/>
</dbReference>